<feature type="transmembrane region" description="Helical" evidence="1">
    <location>
        <begin position="48"/>
        <end position="69"/>
    </location>
</feature>
<protein>
    <submittedName>
        <fullName evidence="2">Uncharacterized protein</fullName>
    </submittedName>
</protein>
<keyword evidence="1" id="KW-1133">Transmembrane helix</keyword>
<dbReference type="KEGG" id="chih:GWR21_17340"/>
<keyword evidence="3" id="KW-1185">Reference proteome</keyword>
<feature type="transmembrane region" description="Helical" evidence="1">
    <location>
        <begin position="156"/>
        <end position="177"/>
    </location>
</feature>
<feature type="transmembrane region" description="Helical" evidence="1">
    <location>
        <begin position="75"/>
        <end position="98"/>
    </location>
</feature>
<gene>
    <name evidence="2" type="ORF">GWR21_17340</name>
</gene>
<dbReference type="AlphaFoldDB" id="A0A6B9ZFW9"/>
<proteinExistence type="predicted"/>
<accession>A0A6B9ZFW9</accession>
<keyword evidence="1" id="KW-0472">Membrane</keyword>
<evidence type="ECO:0000313" key="3">
    <source>
        <dbReference type="Proteomes" id="UP000476411"/>
    </source>
</evidence>
<keyword evidence="1" id="KW-0812">Transmembrane</keyword>
<feature type="transmembrane region" description="Helical" evidence="1">
    <location>
        <begin position="119"/>
        <end position="144"/>
    </location>
</feature>
<dbReference type="EMBL" id="CP048113">
    <property type="protein sequence ID" value="QHS61298.1"/>
    <property type="molecule type" value="Genomic_DNA"/>
</dbReference>
<evidence type="ECO:0000313" key="2">
    <source>
        <dbReference type="EMBL" id="QHS61298.1"/>
    </source>
</evidence>
<evidence type="ECO:0000256" key="1">
    <source>
        <dbReference type="SAM" id="Phobius"/>
    </source>
</evidence>
<sequence length="218" mass="25302">MEDILLKEMWAAYDKKLEKSLALNKRLITEIQTQKASAALRPLKTIKIIAVILGIIWSAFLSGLLILSLKYFSFYNLFFIISTMAVITITIAAIVVYIKQIVQIRQIDNNRSVVDTQKALLGLQMSTINIVRVLMLSAPFYTTFYFNKTMFENGSIGLWVLQLTITFIISTLAIWFYRNAKMEHAEKPWFKFIFGTSEWTSLTRAMHFLQEIEDYEKE</sequence>
<reference evidence="2 3" key="1">
    <citation type="submission" date="2020-01" db="EMBL/GenBank/DDBJ databases">
        <title>Complete genome sequence of Chitinophaga sp. H33E-04 isolated from quinoa roots.</title>
        <authorList>
            <person name="Weon H.-Y."/>
            <person name="Lee S.A."/>
        </authorList>
    </citation>
    <scope>NUCLEOTIDE SEQUENCE [LARGE SCALE GENOMIC DNA]</scope>
    <source>
        <strain evidence="2 3">H33E-04</strain>
    </source>
</reference>
<name>A0A6B9ZFW9_9BACT</name>
<organism evidence="2 3">
    <name type="scientific">Chitinophaga agri</name>
    <dbReference type="NCBI Taxonomy" id="2703787"/>
    <lineage>
        <taxon>Bacteria</taxon>
        <taxon>Pseudomonadati</taxon>
        <taxon>Bacteroidota</taxon>
        <taxon>Chitinophagia</taxon>
        <taxon>Chitinophagales</taxon>
        <taxon>Chitinophagaceae</taxon>
        <taxon>Chitinophaga</taxon>
    </lineage>
</organism>
<dbReference type="Proteomes" id="UP000476411">
    <property type="component" value="Chromosome"/>
</dbReference>
<dbReference type="RefSeq" id="WP_162332970.1">
    <property type="nucleotide sequence ID" value="NZ_CP048113.1"/>
</dbReference>